<dbReference type="PROSITE" id="PS50102">
    <property type="entry name" value="RRM"/>
    <property type="match status" value="1"/>
</dbReference>
<organism evidence="4 5">
    <name type="scientific">Rhodofomes roseus</name>
    <dbReference type="NCBI Taxonomy" id="34475"/>
    <lineage>
        <taxon>Eukaryota</taxon>
        <taxon>Fungi</taxon>
        <taxon>Dikarya</taxon>
        <taxon>Basidiomycota</taxon>
        <taxon>Agaricomycotina</taxon>
        <taxon>Agaricomycetes</taxon>
        <taxon>Polyporales</taxon>
        <taxon>Rhodofomes</taxon>
    </lineage>
</organism>
<evidence type="ECO:0000259" key="3">
    <source>
        <dbReference type="PROSITE" id="PS50102"/>
    </source>
</evidence>
<protein>
    <recommendedName>
        <fullName evidence="3">RRM domain-containing protein</fullName>
    </recommendedName>
</protein>
<dbReference type="GO" id="GO:0003723">
    <property type="term" value="F:RNA binding"/>
    <property type="evidence" value="ECO:0007669"/>
    <property type="project" value="UniProtKB-UniRule"/>
</dbReference>
<reference evidence="4 5" key="1">
    <citation type="submission" date="2019-01" db="EMBL/GenBank/DDBJ databases">
        <title>Genome sequencing of the rare red list fungi Fomitopsis rosea.</title>
        <authorList>
            <person name="Buettner E."/>
            <person name="Kellner H."/>
        </authorList>
    </citation>
    <scope>NUCLEOTIDE SEQUENCE [LARGE SCALE GENOMIC DNA]</scope>
    <source>
        <strain evidence="4 5">DSM 105464</strain>
    </source>
</reference>
<keyword evidence="1" id="KW-0694">RNA-binding</keyword>
<feature type="compositionally biased region" description="Basic and acidic residues" evidence="2">
    <location>
        <begin position="22"/>
        <end position="58"/>
    </location>
</feature>
<dbReference type="Proteomes" id="UP000298390">
    <property type="component" value="Unassembled WGS sequence"/>
</dbReference>
<dbReference type="InterPro" id="IPR035979">
    <property type="entry name" value="RBD_domain_sf"/>
</dbReference>
<comment type="caution">
    <text evidence="4">The sequence shown here is derived from an EMBL/GenBank/DDBJ whole genome shotgun (WGS) entry which is preliminary data.</text>
</comment>
<dbReference type="AlphaFoldDB" id="A0A4Y9YTS5"/>
<evidence type="ECO:0000313" key="5">
    <source>
        <dbReference type="Proteomes" id="UP000298390"/>
    </source>
</evidence>
<dbReference type="CDD" id="cd00590">
    <property type="entry name" value="RRM_SF"/>
    <property type="match status" value="1"/>
</dbReference>
<dbReference type="Gene3D" id="3.30.70.330">
    <property type="match status" value="1"/>
</dbReference>
<feature type="region of interest" description="Disordered" evidence="2">
    <location>
        <begin position="228"/>
        <end position="287"/>
    </location>
</feature>
<dbReference type="InterPro" id="IPR000504">
    <property type="entry name" value="RRM_dom"/>
</dbReference>
<feature type="region of interest" description="Disordered" evidence="2">
    <location>
        <begin position="16"/>
        <end position="66"/>
    </location>
</feature>
<gene>
    <name evidence="4" type="ORF">EVJ58_g2183</name>
</gene>
<evidence type="ECO:0000256" key="1">
    <source>
        <dbReference type="PROSITE-ProRule" id="PRU00176"/>
    </source>
</evidence>
<dbReference type="SUPFAM" id="SSF54928">
    <property type="entry name" value="RNA-binding domain, RBD"/>
    <property type="match status" value="1"/>
</dbReference>
<proteinExistence type="predicted"/>
<dbReference type="EMBL" id="SEKV01000078">
    <property type="protein sequence ID" value="TFY65117.1"/>
    <property type="molecule type" value="Genomic_DNA"/>
</dbReference>
<accession>A0A4Y9YTS5</accession>
<dbReference type="STRING" id="34475.A0A4Y9YTS5"/>
<dbReference type="InterPro" id="IPR012677">
    <property type="entry name" value="Nucleotide-bd_a/b_plait_sf"/>
</dbReference>
<sequence length="287" mass="31616">MARFRVTSESSFTTAAVVQNRRLAEATLRREPALPRQGDRGKAKAQDKGKGKAKDKGKGRARTPPAMDMRDKAKLKMNVKRNAVLPRNLRKPDWRHLYVGNLNRGITQQMLTDLFQRSKCGTVTRVIIRTTAGVPASAYSNLPSSPIDRMYASVEFADIFAVRRALALNGAVLNGNRITVCLTAAELPEVKDLVQKHMKGKADPIAQYSVAKAVKALKRITVERTQAVIVPDPPRAPQAGPSRVPQAADPNARKSPRKPKVQPPQKEEPHILKNPRVMGVSFAPTIM</sequence>
<dbReference type="SMART" id="SM00360">
    <property type="entry name" value="RRM"/>
    <property type="match status" value="1"/>
</dbReference>
<feature type="domain" description="RRM" evidence="3">
    <location>
        <begin position="95"/>
        <end position="185"/>
    </location>
</feature>
<name>A0A4Y9YTS5_9APHY</name>
<evidence type="ECO:0000256" key="2">
    <source>
        <dbReference type="SAM" id="MobiDB-lite"/>
    </source>
</evidence>
<evidence type="ECO:0000313" key="4">
    <source>
        <dbReference type="EMBL" id="TFY65117.1"/>
    </source>
</evidence>